<protein>
    <submittedName>
        <fullName evidence="1">Uncharacterized protein</fullName>
    </submittedName>
</protein>
<dbReference type="EMBL" id="QXFU01002995">
    <property type="protein sequence ID" value="KAE8979410.1"/>
    <property type="molecule type" value="Genomic_DNA"/>
</dbReference>
<accession>A0A6A3IB30</accession>
<evidence type="ECO:0000313" key="2">
    <source>
        <dbReference type="Proteomes" id="UP000435112"/>
    </source>
</evidence>
<organism evidence="1 2">
    <name type="scientific">Phytophthora rubi</name>
    <dbReference type="NCBI Taxonomy" id="129364"/>
    <lineage>
        <taxon>Eukaryota</taxon>
        <taxon>Sar</taxon>
        <taxon>Stramenopiles</taxon>
        <taxon>Oomycota</taxon>
        <taxon>Peronosporomycetes</taxon>
        <taxon>Peronosporales</taxon>
        <taxon>Peronosporaceae</taxon>
        <taxon>Phytophthora</taxon>
    </lineage>
</organism>
<comment type="caution">
    <text evidence="1">The sequence shown here is derived from an EMBL/GenBank/DDBJ whole genome shotgun (WGS) entry which is preliminary data.</text>
</comment>
<proteinExistence type="predicted"/>
<dbReference type="Proteomes" id="UP000435112">
    <property type="component" value="Unassembled WGS sequence"/>
</dbReference>
<dbReference type="Gene3D" id="2.60.120.620">
    <property type="entry name" value="q2cbj1_9rhob like domain"/>
    <property type="match status" value="1"/>
</dbReference>
<dbReference type="SUPFAM" id="SSF51197">
    <property type="entry name" value="Clavaminate synthase-like"/>
    <property type="match status" value="1"/>
</dbReference>
<gene>
    <name evidence="1" type="ORF">PR002_g24422</name>
</gene>
<dbReference type="OrthoDB" id="88488at2759"/>
<name>A0A6A3IB30_9STRA</name>
<evidence type="ECO:0000313" key="1">
    <source>
        <dbReference type="EMBL" id="KAE8979410.1"/>
    </source>
</evidence>
<reference evidence="1 2" key="1">
    <citation type="submission" date="2018-09" db="EMBL/GenBank/DDBJ databases">
        <title>Genomic investigation of the strawberry pathogen Phytophthora fragariae indicates pathogenicity is determined by transcriptional variation in three key races.</title>
        <authorList>
            <person name="Adams T.M."/>
            <person name="Armitage A.D."/>
            <person name="Sobczyk M.K."/>
            <person name="Bates H.J."/>
            <person name="Dunwell J.M."/>
            <person name="Nellist C.F."/>
            <person name="Harrison R.J."/>
        </authorList>
    </citation>
    <scope>NUCLEOTIDE SEQUENCE [LARGE SCALE GENOMIC DNA]</scope>
    <source>
        <strain evidence="1 2">SCRP324</strain>
    </source>
</reference>
<sequence>MSSDTRSGPLLPNGYLPVGLVLPPRVVPELLKEAIKRTYVGVFNKVGGSDDPFRRQSRVDESSMSSSLLELWKALQVVVAMLHPGWVPTMFSFINLKRGGAEQEAHQDFSTADMALTEATRPGGVPASVIFALQPGTGLRVYTGCFDHKDDSKATILNIPVGYCVLFRGDLIHNGIAYRVSNYRIHCYLNYEGVKWTPDIVMNVLPEYGTCQFCGAKWEKGPPIQKHRFYCEKNPKGKVNKLKRKLEGRNNGPYTCELCPSASYPAVSSLRVHKKRHHAA</sequence>
<dbReference type="AlphaFoldDB" id="A0A6A3IB30"/>